<evidence type="ECO:0000256" key="2">
    <source>
        <dbReference type="SAM" id="MobiDB-lite"/>
    </source>
</evidence>
<protein>
    <recommendedName>
        <fullName evidence="3">Trichome birefringence-like C-terminal domain-containing protein</fullName>
    </recommendedName>
</protein>
<dbReference type="Pfam" id="PF13839">
    <property type="entry name" value="PC-Esterase"/>
    <property type="match status" value="1"/>
</dbReference>
<sequence length="454" mass="50792">MVFSTVVARRVAVLGLCVAGAVLSMLPSSMVDRGGEATIVVAKNANFTDTAPKAAPSRNASVASHSRTASTTRRPSVSSPKIIRQATPAPTHSPTQKPSDPAGQQQQQKAITKTQCAVERDDTTNTFSFRGNWVQNASLAAALDRKHQAFGCKKRPLLPPYEGMHGCCSQKGTDYLQATFCPGVDTTSAVHSFLQATRHKTVLFLGDSLTLQSFAAVGMAMRALQIPFQYTTRDNHLEQSYHVPSTDTTVTLRELYRLEDVDRSEWKFNEPDSGYHLRDITLKAVLQKVHILISNFGLHHWPMPEYHYRQYKHVQELVQQENNNRRRRSTTSTGNDNNNNQICLLWRRTLPQHFASKTGGGEWGDRLKDYGPYGCVALNRTWTHPSDKALARIQNELFNASRSIPTLDFTSILEDAHAFYSRRKGVDCTHMCYSPLIWDPILHVTAHAIEQSCQ</sequence>
<dbReference type="AlphaFoldDB" id="A0A9N8DW61"/>
<feature type="region of interest" description="Disordered" evidence="2">
    <location>
        <begin position="50"/>
        <end position="116"/>
    </location>
</feature>
<accession>A0A9N8DW61</accession>
<organism evidence="4 5">
    <name type="scientific">Seminavis robusta</name>
    <dbReference type="NCBI Taxonomy" id="568900"/>
    <lineage>
        <taxon>Eukaryota</taxon>
        <taxon>Sar</taxon>
        <taxon>Stramenopiles</taxon>
        <taxon>Ochrophyta</taxon>
        <taxon>Bacillariophyta</taxon>
        <taxon>Bacillariophyceae</taxon>
        <taxon>Bacillariophycidae</taxon>
        <taxon>Naviculales</taxon>
        <taxon>Naviculaceae</taxon>
        <taxon>Seminavis</taxon>
    </lineage>
</organism>
<feature type="compositionally biased region" description="Polar residues" evidence="2">
    <location>
        <begin position="58"/>
        <end position="79"/>
    </location>
</feature>
<comment type="similarity">
    <text evidence="1">Belongs to the PC-esterase family. TBL subfamily.</text>
</comment>
<dbReference type="GO" id="GO:0016740">
    <property type="term" value="F:transferase activity"/>
    <property type="evidence" value="ECO:0007669"/>
    <property type="project" value="InterPro"/>
</dbReference>
<comment type="caution">
    <text evidence="4">The sequence shown here is derived from an EMBL/GenBank/DDBJ whole genome shotgun (WGS) entry which is preliminary data.</text>
</comment>
<evidence type="ECO:0000313" key="4">
    <source>
        <dbReference type="EMBL" id="CAB9508259.1"/>
    </source>
</evidence>
<dbReference type="EMBL" id="CAICTM010000339">
    <property type="protein sequence ID" value="CAB9508259.1"/>
    <property type="molecule type" value="Genomic_DNA"/>
</dbReference>
<evidence type="ECO:0000313" key="5">
    <source>
        <dbReference type="Proteomes" id="UP001153069"/>
    </source>
</evidence>
<reference evidence="4" key="1">
    <citation type="submission" date="2020-06" db="EMBL/GenBank/DDBJ databases">
        <authorList>
            <consortium name="Plant Systems Biology data submission"/>
        </authorList>
    </citation>
    <scope>NUCLEOTIDE SEQUENCE</scope>
    <source>
        <strain evidence="4">D6</strain>
    </source>
</reference>
<name>A0A9N8DW61_9STRA</name>
<proteinExistence type="inferred from homology"/>
<dbReference type="InterPro" id="IPR026057">
    <property type="entry name" value="TBL_C"/>
</dbReference>
<feature type="domain" description="Trichome birefringence-like C-terminal" evidence="3">
    <location>
        <begin position="191"/>
        <end position="433"/>
    </location>
</feature>
<gene>
    <name evidence="4" type="ORF">SEMRO_340_G121200.1</name>
</gene>
<evidence type="ECO:0000259" key="3">
    <source>
        <dbReference type="Pfam" id="PF13839"/>
    </source>
</evidence>
<evidence type="ECO:0000256" key="1">
    <source>
        <dbReference type="ARBA" id="ARBA00007727"/>
    </source>
</evidence>
<keyword evidence="5" id="KW-1185">Reference proteome</keyword>
<feature type="compositionally biased region" description="Polar residues" evidence="2">
    <location>
        <begin position="88"/>
        <end position="98"/>
    </location>
</feature>
<dbReference type="Proteomes" id="UP001153069">
    <property type="component" value="Unassembled WGS sequence"/>
</dbReference>